<evidence type="ECO:0000256" key="1">
    <source>
        <dbReference type="ARBA" id="ARBA00004141"/>
    </source>
</evidence>
<dbReference type="EMBL" id="FNIT01000009">
    <property type="protein sequence ID" value="SDO61997.1"/>
    <property type="molecule type" value="Genomic_DNA"/>
</dbReference>
<keyword evidence="8" id="KW-1185">Reference proteome</keyword>
<evidence type="ECO:0000313" key="7">
    <source>
        <dbReference type="EMBL" id="SDO61997.1"/>
    </source>
</evidence>
<dbReference type="GO" id="GO:0016020">
    <property type="term" value="C:membrane"/>
    <property type="evidence" value="ECO:0007669"/>
    <property type="project" value="UniProtKB-SubCell"/>
</dbReference>
<dbReference type="PANTHER" id="PTHR21016">
    <property type="entry name" value="BETA-AMYLOID BINDING PROTEIN-RELATED"/>
    <property type="match status" value="1"/>
</dbReference>
<evidence type="ECO:0000259" key="6">
    <source>
        <dbReference type="Pfam" id="PF05154"/>
    </source>
</evidence>
<keyword evidence="2 5" id="KW-0812">Transmembrane</keyword>
<keyword evidence="4 5" id="KW-0472">Membrane</keyword>
<dbReference type="InterPro" id="IPR050932">
    <property type="entry name" value="TM2D1-3-like"/>
</dbReference>
<name>A0A1H0L195_9HYPH</name>
<sequence>MSLDAHERLIIETRVGNDGPSVMLAYFLWFFVGILSAHRFYLGKPVSAILQILSYVILVGFIWLLVDAFLIPGMVRAKQEKIRRDLTLDAISNGRSLPAMQMA</sequence>
<dbReference type="InterPro" id="IPR007829">
    <property type="entry name" value="TM2"/>
</dbReference>
<protein>
    <submittedName>
        <fullName evidence="7">TM2 domain-containing protein</fullName>
    </submittedName>
</protein>
<evidence type="ECO:0000313" key="8">
    <source>
        <dbReference type="Proteomes" id="UP000198793"/>
    </source>
</evidence>
<organism evidence="7 8">
    <name type="scientific">Aureimonas jatrophae</name>
    <dbReference type="NCBI Taxonomy" id="1166073"/>
    <lineage>
        <taxon>Bacteria</taxon>
        <taxon>Pseudomonadati</taxon>
        <taxon>Pseudomonadota</taxon>
        <taxon>Alphaproteobacteria</taxon>
        <taxon>Hyphomicrobiales</taxon>
        <taxon>Aurantimonadaceae</taxon>
        <taxon>Aureimonas</taxon>
    </lineage>
</organism>
<dbReference type="Proteomes" id="UP000198793">
    <property type="component" value="Unassembled WGS sequence"/>
</dbReference>
<evidence type="ECO:0000256" key="2">
    <source>
        <dbReference type="ARBA" id="ARBA00022692"/>
    </source>
</evidence>
<evidence type="ECO:0000256" key="5">
    <source>
        <dbReference type="SAM" id="Phobius"/>
    </source>
</evidence>
<keyword evidence="3 5" id="KW-1133">Transmembrane helix</keyword>
<dbReference type="OrthoDB" id="2004788at2"/>
<feature type="transmembrane region" description="Helical" evidence="5">
    <location>
        <begin position="21"/>
        <end position="42"/>
    </location>
</feature>
<gene>
    <name evidence="7" type="ORF">SAMN05192530_1092</name>
</gene>
<evidence type="ECO:0000256" key="3">
    <source>
        <dbReference type="ARBA" id="ARBA00022989"/>
    </source>
</evidence>
<feature type="transmembrane region" description="Helical" evidence="5">
    <location>
        <begin position="48"/>
        <end position="75"/>
    </location>
</feature>
<dbReference type="PANTHER" id="PTHR21016:SF25">
    <property type="entry name" value="TM2 DOMAIN-CONTAINING PROTEIN DDB_G0277895-RELATED"/>
    <property type="match status" value="1"/>
</dbReference>
<dbReference type="Pfam" id="PF05154">
    <property type="entry name" value="TM2"/>
    <property type="match status" value="1"/>
</dbReference>
<evidence type="ECO:0000256" key="4">
    <source>
        <dbReference type="ARBA" id="ARBA00023136"/>
    </source>
</evidence>
<reference evidence="7 8" key="1">
    <citation type="submission" date="2016-10" db="EMBL/GenBank/DDBJ databases">
        <authorList>
            <person name="de Groot N.N."/>
        </authorList>
    </citation>
    <scope>NUCLEOTIDE SEQUENCE [LARGE SCALE GENOMIC DNA]</scope>
    <source>
        <strain evidence="8">L7-484,KACC 16230,DSM 25025</strain>
    </source>
</reference>
<dbReference type="AlphaFoldDB" id="A0A1H0L195"/>
<proteinExistence type="predicted"/>
<comment type="subcellular location">
    <subcellularLocation>
        <location evidence="1">Membrane</location>
        <topology evidence="1">Multi-pass membrane protein</topology>
    </subcellularLocation>
</comment>
<accession>A0A1H0L195</accession>
<feature type="domain" description="TM2" evidence="6">
    <location>
        <begin position="21"/>
        <end position="69"/>
    </location>
</feature>